<dbReference type="EMBL" id="CP157804">
    <property type="protein sequence ID" value="XBQ23475.1"/>
    <property type="molecule type" value="Genomic_DNA"/>
</dbReference>
<dbReference type="KEGG" id="fld:ABNE31_00850"/>
<evidence type="ECO:0008006" key="3">
    <source>
        <dbReference type="Google" id="ProtNLM"/>
    </source>
</evidence>
<evidence type="ECO:0000313" key="2">
    <source>
        <dbReference type="EMBL" id="XBQ23475.1"/>
    </source>
</evidence>
<protein>
    <recommendedName>
        <fullName evidence="3">LysM domain-containing protein</fullName>
    </recommendedName>
</protein>
<keyword evidence="1" id="KW-0732">Signal</keyword>
<organism evidence="2">
    <name type="scientific">Flagellimonas sp. MMG031</name>
    <dbReference type="NCBI Taxonomy" id="3158549"/>
    <lineage>
        <taxon>Bacteria</taxon>
        <taxon>Pseudomonadati</taxon>
        <taxon>Bacteroidota</taxon>
        <taxon>Flavobacteriia</taxon>
        <taxon>Flavobacteriales</taxon>
        <taxon>Flavobacteriaceae</taxon>
        <taxon>Flagellimonas</taxon>
    </lineage>
</organism>
<accession>A0AAU7MYT9</accession>
<reference evidence="2" key="1">
    <citation type="submission" date="2024-05" db="EMBL/GenBank/DDBJ databases">
        <title>Draft Genome Sequences of Flagellimonas sp. MMG031 and Marinobacter sp. MMG032 Isolated from the dinoflagellate Symbiodinium pilosum.</title>
        <authorList>
            <person name="Shikuma N.J."/>
            <person name="Farrell M.V."/>
        </authorList>
    </citation>
    <scope>NUCLEOTIDE SEQUENCE</scope>
    <source>
        <strain evidence="2">MMG031</strain>
    </source>
</reference>
<dbReference type="AlphaFoldDB" id="A0AAU7MYT9"/>
<proteinExistence type="predicted"/>
<feature type="chain" id="PRO_5043448071" description="LysM domain-containing protein" evidence="1">
    <location>
        <begin position="20"/>
        <end position="304"/>
    </location>
</feature>
<gene>
    <name evidence="2" type="ORF">ABNE31_00850</name>
</gene>
<feature type="signal peptide" evidence="1">
    <location>
        <begin position="1"/>
        <end position="19"/>
    </location>
</feature>
<evidence type="ECO:0000256" key="1">
    <source>
        <dbReference type="SAM" id="SignalP"/>
    </source>
</evidence>
<name>A0AAU7MYT9_9FLAO</name>
<dbReference type="Gene3D" id="3.40.630.40">
    <property type="entry name" value="Zn-dependent exopeptidases"/>
    <property type="match status" value="1"/>
</dbReference>
<dbReference type="RefSeq" id="WP_349352011.1">
    <property type="nucleotide sequence ID" value="NZ_CP157804.1"/>
</dbReference>
<sequence>MKLRLSLLFWVGACTLIFAQDNNFYQVVAEQGDGIFSLLRKQGLDPAKHYGTFLELNSDKIKEGSALKLGEEYKVPYASDSFKKKGVLVEAVADAEAPIFDAELSQMSVKSDKLKDAVYYLIVENKVESDGSFTKDIAKRLAAELMEHGAQVYVMGEPSNTNASKGIMGEYVKVINKRYLQNMGKYQRVLLLRAGDLSQGSALDVAVYHYNKSEQGQRFAHHIQNVFKQHSVSNTNVDEASLIFEDENSLYLARNILPAISLLSLESSSKTAQSKISLKTDKTKFANMISSGIINDYADLEFEN</sequence>